<comment type="caution">
    <text evidence="2">The sequence shown here is derived from an EMBL/GenBank/DDBJ whole genome shotgun (WGS) entry which is preliminary data.</text>
</comment>
<evidence type="ECO:0000313" key="3">
    <source>
        <dbReference type="Proteomes" id="UP000027064"/>
    </source>
</evidence>
<feature type="transmembrane region" description="Helical" evidence="1">
    <location>
        <begin position="250"/>
        <end position="270"/>
    </location>
</feature>
<dbReference type="eggNOG" id="ENOG5032QGS">
    <property type="taxonomic scope" value="Bacteria"/>
</dbReference>
<organism evidence="2 3">
    <name type="scientific">Flavobacterium seoulense</name>
    <dbReference type="NCBI Taxonomy" id="1492738"/>
    <lineage>
        <taxon>Bacteria</taxon>
        <taxon>Pseudomonadati</taxon>
        <taxon>Bacteroidota</taxon>
        <taxon>Flavobacteriia</taxon>
        <taxon>Flavobacteriales</taxon>
        <taxon>Flavobacteriaceae</taxon>
        <taxon>Flavobacterium</taxon>
    </lineage>
</organism>
<reference evidence="2 3" key="1">
    <citation type="submission" date="2014-05" db="EMBL/GenBank/DDBJ databases">
        <title>Genome Sequence of Flavobacterium sp. EM1321.</title>
        <authorList>
            <person name="Shin S.-K."/>
            <person name="Yi H."/>
        </authorList>
    </citation>
    <scope>NUCLEOTIDE SEQUENCE [LARGE SCALE GENOMIC DNA]</scope>
    <source>
        <strain evidence="2 3">EM1321</strain>
    </source>
</reference>
<gene>
    <name evidence="2" type="ORF">FEM21_06120</name>
</gene>
<keyword evidence="1" id="KW-0472">Membrane</keyword>
<dbReference type="OrthoDB" id="1421854at2"/>
<keyword evidence="3" id="KW-1185">Reference proteome</keyword>
<feature type="transmembrane region" description="Helical" evidence="1">
    <location>
        <begin position="170"/>
        <end position="191"/>
    </location>
</feature>
<dbReference type="AlphaFoldDB" id="A0A066WZG0"/>
<feature type="transmembrane region" description="Helical" evidence="1">
    <location>
        <begin position="27"/>
        <end position="46"/>
    </location>
</feature>
<dbReference type="STRING" id="1492738.FEM21_06120"/>
<evidence type="ECO:0000256" key="1">
    <source>
        <dbReference type="SAM" id="Phobius"/>
    </source>
</evidence>
<dbReference type="EMBL" id="JNCA01000006">
    <property type="protein sequence ID" value="KDN56060.1"/>
    <property type="molecule type" value="Genomic_DNA"/>
</dbReference>
<name>A0A066WZG0_9FLAO</name>
<feature type="transmembrane region" description="Helical" evidence="1">
    <location>
        <begin position="110"/>
        <end position="129"/>
    </location>
</feature>
<feature type="transmembrane region" description="Helical" evidence="1">
    <location>
        <begin position="58"/>
        <end position="83"/>
    </location>
</feature>
<dbReference type="RefSeq" id="WP_152547361.1">
    <property type="nucleotide sequence ID" value="NZ_JNCA01000006.1"/>
</dbReference>
<accession>A0A066WZG0</accession>
<protein>
    <submittedName>
        <fullName evidence="2">Uncharacterized protein</fullName>
    </submittedName>
</protein>
<keyword evidence="1" id="KW-1133">Transmembrane helix</keyword>
<sequence>MSLNNYFSLKRFSLLLKQDLLINKTKYILTILGLGLVTYLLSYWFLSMNKWNLNYHEGAINAFYTVCFMFFMIGVGVVIGTAFPDLNDKIKTANYLLSPGSTFEKILAQFLLRIALFIPIALGIFWIAIRLAKASLIPEILNGTRFFDPSVVPYFEFRHLISVGDKLWDMWQILFLIFGFFSYGTYLFAGATFFKRYALIKTVVVSGILFGCCILFSMLLSNIFYPEITGFKLKLETFHVTQSLDSTKCFLLYLSLIPWIFFLGIAYFKLKEKEV</sequence>
<feature type="transmembrane region" description="Helical" evidence="1">
    <location>
        <begin position="203"/>
        <end position="225"/>
    </location>
</feature>
<evidence type="ECO:0000313" key="2">
    <source>
        <dbReference type="EMBL" id="KDN56060.1"/>
    </source>
</evidence>
<keyword evidence="1" id="KW-0812">Transmembrane</keyword>
<proteinExistence type="predicted"/>
<dbReference type="PATRIC" id="fig|1492738.3.peg.606"/>
<dbReference type="Proteomes" id="UP000027064">
    <property type="component" value="Unassembled WGS sequence"/>
</dbReference>